<dbReference type="EMBL" id="MCGN01000001">
    <property type="protein sequence ID" value="ORZ03123.1"/>
    <property type="molecule type" value="Genomic_DNA"/>
</dbReference>
<proteinExistence type="predicted"/>
<dbReference type="Proteomes" id="UP000242180">
    <property type="component" value="Unassembled WGS sequence"/>
</dbReference>
<protein>
    <submittedName>
        <fullName evidence="1">Uncharacterized protein</fullName>
    </submittedName>
</protein>
<dbReference type="AlphaFoldDB" id="A0A1X2HUA7"/>
<gene>
    <name evidence="1" type="ORF">BCR43DRAFT_482783</name>
</gene>
<evidence type="ECO:0000313" key="1">
    <source>
        <dbReference type="EMBL" id="ORZ03123.1"/>
    </source>
</evidence>
<evidence type="ECO:0000313" key="2">
    <source>
        <dbReference type="Proteomes" id="UP000242180"/>
    </source>
</evidence>
<organism evidence="1 2">
    <name type="scientific">Syncephalastrum racemosum</name>
    <name type="common">Filamentous fungus</name>
    <dbReference type="NCBI Taxonomy" id="13706"/>
    <lineage>
        <taxon>Eukaryota</taxon>
        <taxon>Fungi</taxon>
        <taxon>Fungi incertae sedis</taxon>
        <taxon>Mucoromycota</taxon>
        <taxon>Mucoromycotina</taxon>
        <taxon>Mucoromycetes</taxon>
        <taxon>Mucorales</taxon>
        <taxon>Syncephalastraceae</taxon>
        <taxon>Syncephalastrum</taxon>
    </lineage>
</organism>
<dbReference type="InParanoid" id="A0A1X2HUA7"/>
<reference evidence="1 2" key="1">
    <citation type="submission" date="2016-07" db="EMBL/GenBank/DDBJ databases">
        <title>Pervasive Adenine N6-methylation of Active Genes in Fungi.</title>
        <authorList>
            <consortium name="DOE Joint Genome Institute"/>
            <person name="Mondo S.J."/>
            <person name="Dannebaum R.O."/>
            <person name="Kuo R.C."/>
            <person name="Labutti K."/>
            <person name="Haridas S."/>
            <person name="Kuo A."/>
            <person name="Salamov A."/>
            <person name="Ahrendt S.R."/>
            <person name="Lipzen A."/>
            <person name="Sullivan W."/>
            <person name="Andreopoulos W.B."/>
            <person name="Clum A."/>
            <person name="Lindquist E."/>
            <person name="Daum C."/>
            <person name="Ramamoorthy G.K."/>
            <person name="Gryganskyi A."/>
            <person name="Culley D."/>
            <person name="Magnuson J.K."/>
            <person name="James T.Y."/>
            <person name="O'Malley M.A."/>
            <person name="Stajich J.E."/>
            <person name="Spatafora J.W."/>
            <person name="Visel A."/>
            <person name="Grigoriev I.V."/>
        </authorList>
    </citation>
    <scope>NUCLEOTIDE SEQUENCE [LARGE SCALE GENOMIC DNA]</scope>
    <source>
        <strain evidence="1 2">NRRL 2496</strain>
    </source>
</reference>
<sequence>MRMKRFSACSVRDRVVYFYALAPAHPIRYGRFLYFISVNMRNHSPSVIHVEAFSPLPVSSCRSDAGTHEVVVCSMPFRLPQQMLPT</sequence>
<accession>A0A1X2HUA7</accession>
<keyword evidence="2" id="KW-1185">Reference proteome</keyword>
<comment type="caution">
    <text evidence="1">The sequence shown here is derived from an EMBL/GenBank/DDBJ whole genome shotgun (WGS) entry which is preliminary data.</text>
</comment>
<name>A0A1X2HUA7_SYNRA</name>